<gene>
    <name evidence="4" type="ORF">GCM10022216_11130</name>
</gene>
<dbReference type="EMBL" id="BAAAZI010000006">
    <property type="protein sequence ID" value="GAA4136293.1"/>
    <property type="molecule type" value="Genomic_DNA"/>
</dbReference>
<evidence type="ECO:0000313" key="4">
    <source>
        <dbReference type="EMBL" id="GAA4136293.1"/>
    </source>
</evidence>
<evidence type="ECO:0000256" key="3">
    <source>
        <dbReference type="SAM" id="SignalP"/>
    </source>
</evidence>
<organism evidence="4 5">
    <name type="scientific">Sphingobacterium kyonggiense</name>
    <dbReference type="NCBI Taxonomy" id="714075"/>
    <lineage>
        <taxon>Bacteria</taxon>
        <taxon>Pseudomonadati</taxon>
        <taxon>Bacteroidota</taxon>
        <taxon>Sphingobacteriia</taxon>
        <taxon>Sphingobacteriales</taxon>
        <taxon>Sphingobacteriaceae</taxon>
        <taxon>Sphingobacterium</taxon>
    </lineage>
</organism>
<dbReference type="InterPro" id="IPR024930">
    <property type="entry name" value="Skp_dom_sf"/>
</dbReference>
<dbReference type="SMART" id="SM00935">
    <property type="entry name" value="OmpH"/>
    <property type="match status" value="1"/>
</dbReference>
<evidence type="ECO:0000256" key="2">
    <source>
        <dbReference type="ARBA" id="ARBA00022729"/>
    </source>
</evidence>
<dbReference type="Pfam" id="PF03938">
    <property type="entry name" value="OmpH"/>
    <property type="match status" value="1"/>
</dbReference>
<dbReference type="SUPFAM" id="SSF111384">
    <property type="entry name" value="OmpH-like"/>
    <property type="match status" value="1"/>
</dbReference>
<comment type="similarity">
    <text evidence="1">Belongs to the Skp family.</text>
</comment>
<reference evidence="5" key="1">
    <citation type="journal article" date="2019" name="Int. J. Syst. Evol. Microbiol.">
        <title>The Global Catalogue of Microorganisms (GCM) 10K type strain sequencing project: providing services to taxonomists for standard genome sequencing and annotation.</title>
        <authorList>
            <consortium name="The Broad Institute Genomics Platform"/>
            <consortium name="The Broad Institute Genome Sequencing Center for Infectious Disease"/>
            <person name="Wu L."/>
            <person name="Ma J."/>
        </authorList>
    </citation>
    <scope>NUCLEOTIDE SEQUENCE [LARGE SCALE GENOMIC DNA]</scope>
    <source>
        <strain evidence="5">JCM 16704</strain>
    </source>
</reference>
<dbReference type="Gene3D" id="3.30.910.20">
    <property type="entry name" value="Skp domain"/>
    <property type="match status" value="1"/>
</dbReference>
<comment type="caution">
    <text evidence="4">The sequence shown here is derived from an EMBL/GenBank/DDBJ whole genome shotgun (WGS) entry which is preliminary data.</text>
</comment>
<dbReference type="RefSeq" id="WP_344673626.1">
    <property type="nucleotide sequence ID" value="NZ_BAAAZI010000006.1"/>
</dbReference>
<proteinExistence type="inferred from homology"/>
<protein>
    <submittedName>
        <fullName evidence="4">OmpH family outer membrane protein</fullName>
    </submittedName>
</protein>
<name>A0ABP7YHD4_9SPHI</name>
<keyword evidence="5" id="KW-1185">Reference proteome</keyword>
<feature type="chain" id="PRO_5046139421" evidence="3">
    <location>
        <begin position="21"/>
        <end position="177"/>
    </location>
</feature>
<accession>A0ABP7YHD4</accession>
<feature type="signal peptide" evidence="3">
    <location>
        <begin position="1"/>
        <end position="20"/>
    </location>
</feature>
<keyword evidence="2 3" id="KW-0732">Signal</keyword>
<dbReference type="InterPro" id="IPR005632">
    <property type="entry name" value="Chaperone_Skp"/>
</dbReference>
<dbReference type="PANTHER" id="PTHR35089">
    <property type="entry name" value="CHAPERONE PROTEIN SKP"/>
    <property type="match status" value="1"/>
</dbReference>
<evidence type="ECO:0000313" key="5">
    <source>
        <dbReference type="Proteomes" id="UP001500101"/>
    </source>
</evidence>
<evidence type="ECO:0000256" key="1">
    <source>
        <dbReference type="ARBA" id="ARBA00009091"/>
    </source>
</evidence>
<dbReference type="PANTHER" id="PTHR35089:SF1">
    <property type="entry name" value="CHAPERONE PROTEIN SKP"/>
    <property type="match status" value="1"/>
</dbReference>
<sequence length="177" mass="20644">MKKILTTALMLTFMVGISFAQKLAYVDSEYIMKHIPEYTAGQKKIDDLSNQWQKEVDKQYAEIERMYQAYQNDQPNLNADMRRRREDEIVNKEKAVKEYQRGKFGYDGEIIKQREALMKPIQDRVSKAIQDIATAQQLDFILDRRSEVSFLYANPKMDKSNEVITKLGLKPNPALAN</sequence>
<dbReference type="Proteomes" id="UP001500101">
    <property type="component" value="Unassembled WGS sequence"/>
</dbReference>